<keyword evidence="5" id="KW-0902">Two-component regulatory system</keyword>
<evidence type="ECO:0000256" key="2">
    <source>
        <dbReference type="ARBA" id="ARBA00018672"/>
    </source>
</evidence>
<evidence type="ECO:0000256" key="9">
    <source>
        <dbReference type="ARBA" id="ARBA00024867"/>
    </source>
</evidence>
<dbReference type="PROSITE" id="PS01124">
    <property type="entry name" value="HTH_ARAC_FAMILY_2"/>
    <property type="match status" value="1"/>
</dbReference>
<evidence type="ECO:0000259" key="11">
    <source>
        <dbReference type="PROSITE" id="PS01124"/>
    </source>
</evidence>
<evidence type="ECO:0000256" key="7">
    <source>
        <dbReference type="ARBA" id="ARBA00023125"/>
    </source>
</evidence>
<comment type="caution">
    <text evidence="13">The sequence shown here is derived from an EMBL/GenBank/DDBJ whole genome shotgun (WGS) entry which is preliminary data.</text>
</comment>
<evidence type="ECO:0000256" key="8">
    <source>
        <dbReference type="ARBA" id="ARBA00023163"/>
    </source>
</evidence>
<dbReference type="SMART" id="SM00342">
    <property type="entry name" value="HTH_ARAC"/>
    <property type="match status" value="1"/>
</dbReference>
<evidence type="ECO:0000313" key="13">
    <source>
        <dbReference type="EMBL" id="MBU3804509.1"/>
    </source>
</evidence>
<dbReference type="Gene3D" id="1.10.10.60">
    <property type="entry name" value="Homeodomain-like"/>
    <property type="match status" value="2"/>
</dbReference>
<dbReference type="AlphaFoldDB" id="A0A9E2KCP8"/>
<dbReference type="Gene3D" id="3.40.50.2300">
    <property type="match status" value="1"/>
</dbReference>
<dbReference type="InterPro" id="IPR011006">
    <property type="entry name" value="CheY-like_superfamily"/>
</dbReference>
<dbReference type="PANTHER" id="PTHR42713">
    <property type="entry name" value="HISTIDINE KINASE-RELATED"/>
    <property type="match status" value="1"/>
</dbReference>
<evidence type="ECO:0000313" key="14">
    <source>
        <dbReference type="Proteomes" id="UP000824229"/>
    </source>
</evidence>
<dbReference type="SMART" id="SM00448">
    <property type="entry name" value="REC"/>
    <property type="match status" value="1"/>
</dbReference>
<dbReference type="GO" id="GO:0043565">
    <property type="term" value="F:sequence-specific DNA binding"/>
    <property type="evidence" value="ECO:0007669"/>
    <property type="project" value="InterPro"/>
</dbReference>
<sequence>MFTVQLVDDEPIVRKGLNKLIGWEELGFEVVCEAENGEEALVQQATQKIDVMITDIGMPIMNGIELMKEARKSGYLGEIVILTAYGEFEYAKSAIQYGVTDYLLKPIEEEQMIETLNKIKEKLLKKLESENRYKSHDIKIENSKERVFSRENDKLLIKYIMGINSKALEVLEKIVEEERELGEGHISSMCMRFSYILEELVSRVKEKYIYLTKLKNIEQYLHYGEQEANIKEELIEGFEKNVKGIFKILEESRVIYKDNVVMQACQYVVEHIDEEITLTTISETLSISKNYFCSLFKNETGENFLHFVTRIKMKRAQFLLREENLRVYEVCDLLGYTDTTYFTRLFKKYIHMTPNEYKKVVGELND</sequence>
<accession>A0A9E2KCP8</accession>
<evidence type="ECO:0000256" key="3">
    <source>
        <dbReference type="ARBA" id="ARBA00022490"/>
    </source>
</evidence>
<dbReference type="InterPro" id="IPR020449">
    <property type="entry name" value="Tscrpt_reg_AraC-type_HTH"/>
</dbReference>
<keyword evidence="4 10" id="KW-0597">Phosphoprotein</keyword>
<gene>
    <name evidence="13" type="ORF">H9872_07115</name>
</gene>
<keyword evidence="3" id="KW-0963">Cytoplasm</keyword>
<dbReference type="EMBL" id="JAHLFQ010000161">
    <property type="protein sequence ID" value="MBU3804509.1"/>
    <property type="molecule type" value="Genomic_DNA"/>
</dbReference>
<dbReference type="PRINTS" id="PR00032">
    <property type="entry name" value="HTHARAC"/>
</dbReference>
<dbReference type="GO" id="GO:0003700">
    <property type="term" value="F:DNA-binding transcription factor activity"/>
    <property type="evidence" value="ECO:0007669"/>
    <property type="project" value="InterPro"/>
</dbReference>
<protein>
    <recommendedName>
        <fullName evidence="2">Stage 0 sporulation protein A homolog</fullName>
    </recommendedName>
</protein>
<dbReference type="PROSITE" id="PS50110">
    <property type="entry name" value="RESPONSE_REGULATORY"/>
    <property type="match status" value="1"/>
</dbReference>
<reference evidence="13" key="1">
    <citation type="journal article" date="2021" name="PeerJ">
        <title>Extensive microbial diversity within the chicken gut microbiome revealed by metagenomics and culture.</title>
        <authorList>
            <person name="Gilroy R."/>
            <person name="Ravi A."/>
            <person name="Getino M."/>
            <person name="Pursley I."/>
            <person name="Horton D.L."/>
            <person name="Alikhan N.F."/>
            <person name="Baker D."/>
            <person name="Gharbi K."/>
            <person name="Hall N."/>
            <person name="Watson M."/>
            <person name="Adriaenssens E.M."/>
            <person name="Foster-Nyarko E."/>
            <person name="Jarju S."/>
            <person name="Secka A."/>
            <person name="Antonio M."/>
            <person name="Oren A."/>
            <person name="Chaudhuri R.R."/>
            <person name="La Ragione R."/>
            <person name="Hildebrand F."/>
            <person name="Pallen M.J."/>
        </authorList>
    </citation>
    <scope>NUCLEOTIDE SEQUENCE</scope>
    <source>
        <strain evidence="13">B5-657</strain>
    </source>
</reference>
<dbReference type="SUPFAM" id="SSF46689">
    <property type="entry name" value="Homeodomain-like"/>
    <property type="match status" value="2"/>
</dbReference>
<reference evidence="13" key="2">
    <citation type="submission" date="2021-04" db="EMBL/GenBank/DDBJ databases">
        <authorList>
            <person name="Gilroy R."/>
        </authorList>
    </citation>
    <scope>NUCLEOTIDE SEQUENCE</scope>
    <source>
        <strain evidence="13">B5-657</strain>
    </source>
</reference>
<dbReference type="GO" id="GO:0000160">
    <property type="term" value="P:phosphorelay signal transduction system"/>
    <property type="evidence" value="ECO:0007669"/>
    <property type="project" value="UniProtKB-KW"/>
</dbReference>
<evidence type="ECO:0000259" key="12">
    <source>
        <dbReference type="PROSITE" id="PS50110"/>
    </source>
</evidence>
<comment type="subcellular location">
    <subcellularLocation>
        <location evidence="1">Cytoplasm</location>
    </subcellularLocation>
</comment>
<evidence type="ECO:0000256" key="1">
    <source>
        <dbReference type="ARBA" id="ARBA00004496"/>
    </source>
</evidence>
<evidence type="ECO:0000256" key="5">
    <source>
        <dbReference type="ARBA" id="ARBA00023012"/>
    </source>
</evidence>
<dbReference type="GO" id="GO:0005737">
    <property type="term" value="C:cytoplasm"/>
    <property type="evidence" value="ECO:0007669"/>
    <property type="project" value="UniProtKB-SubCell"/>
</dbReference>
<dbReference type="Proteomes" id="UP000824229">
    <property type="component" value="Unassembled WGS sequence"/>
</dbReference>
<evidence type="ECO:0000256" key="4">
    <source>
        <dbReference type="ARBA" id="ARBA00022553"/>
    </source>
</evidence>
<organism evidence="13 14">
    <name type="scientific">Candidatus Cellulosilyticum pullistercoris</name>
    <dbReference type="NCBI Taxonomy" id="2838521"/>
    <lineage>
        <taxon>Bacteria</taxon>
        <taxon>Bacillati</taxon>
        <taxon>Bacillota</taxon>
        <taxon>Clostridia</taxon>
        <taxon>Lachnospirales</taxon>
        <taxon>Cellulosilyticaceae</taxon>
        <taxon>Cellulosilyticum</taxon>
    </lineage>
</organism>
<dbReference type="PANTHER" id="PTHR42713:SF3">
    <property type="entry name" value="TRANSCRIPTIONAL REGULATORY PROTEIN HPTR"/>
    <property type="match status" value="1"/>
</dbReference>
<evidence type="ECO:0000256" key="6">
    <source>
        <dbReference type="ARBA" id="ARBA00023015"/>
    </source>
</evidence>
<dbReference type="InterPro" id="IPR001789">
    <property type="entry name" value="Sig_transdc_resp-reg_receiver"/>
</dbReference>
<dbReference type="InterPro" id="IPR051552">
    <property type="entry name" value="HptR"/>
</dbReference>
<name>A0A9E2KCP8_9FIRM</name>
<feature type="domain" description="Response regulatory" evidence="12">
    <location>
        <begin position="3"/>
        <end position="120"/>
    </location>
</feature>
<feature type="modified residue" description="4-aspartylphosphate" evidence="10">
    <location>
        <position position="55"/>
    </location>
</feature>
<dbReference type="Pfam" id="PF00072">
    <property type="entry name" value="Response_reg"/>
    <property type="match status" value="1"/>
</dbReference>
<dbReference type="CDD" id="cd17536">
    <property type="entry name" value="REC_YesN-like"/>
    <property type="match status" value="1"/>
</dbReference>
<dbReference type="SUPFAM" id="SSF52172">
    <property type="entry name" value="CheY-like"/>
    <property type="match status" value="1"/>
</dbReference>
<dbReference type="InterPro" id="IPR018060">
    <property type="entry name" value="HTH_AraC"/>
</dbReference>
<dbReference type="Pfam" id="PF12833">
    <property type="entry name" value="HTH_18"/>
    <property type="match status" value="1"/>
</dbReference>
<dbReference type="InterPro" id="IPR009057">
    <property type="entry name" value="Homeodomain-like_sf"/>
</dbReference>
<keyword evidence="6" id="KW-0805">Transcription regulation</keyword>
<feature type="domain" description="HTH araC/xylS-type" evidence="11">
    <location>
        <begin position="262"/>
        <end position="360"/>
    </location>
</feature>
<keyword evidence="8" id="KW-0804">Transcription</keyword>
<proteinExistence type="predicted"/>
<evidence type="ECO:0000256" key="10">
    <source>
        <dbReference type="PROSITE-ProRule" id="PRU00169"/>
    </source>
</evidence>
<comment type="function">
    <text evidence="9">May play the central regulatory role in sporulation. It may be an element of the effector pathway responsible for the activation of sporulation genes in response to nutritional stress. Spo0A may act in concert with spo0H (a sigma factor) to control the expression of some genes that are critical to the sporulation process.</text>
</comment>
<keyword evidence="7" id="KW-0238">DNA-binding</keyword>